<evidence type="ECO:0008006" key="3">
    <source>
        <dbReference type="Google" id="ProtNLM"/>
    </source>
</evidence>
<evidence type="ECO:0000313" key="1">
    <source>
        <dbReference type="EMBL" id="ABS24065.1"/>
    </source>
</evidence>
<sequence>MLKGVQDVEKQLAGLPVDVHFVTEIREGARKETVAFQANGQYYVKGESTYVTFQEPNEQGEVRTIIKIQDGQVLIMRSGVVSMRQTHVKGEWTTGTYKSELGTFALQTKTDNVLFKWSDEKKKGQLFLAYALLLSEQEAGRYTITINLKEAK</sequence>
<dbReference type="SUPFAM" id="SSF50814">
    <property type="entry name" value="Lipocalins"/>
    <property type="match status" value="1"/>
</dbReference>
<dbReference type="InterPro" id="IPR012674">
    <property type="entry name" value="Calycin"/>
</dbReference>
<dbReference type="AlphaFoldDB" id="A7GVA7"/>
<name>A7GVA7_BACCN</name>
<gene>
    <name evidence="1" type="ordered locus">Bcer98_3879</name>
</gene>
<proteinExistence type="predicted"/>
<dbReference type="KEGG" id="bcy:Bcer98_3879"/>
<dbReference type="HOGENOM" id="CLU_120388_2_1_9"/>
<evidence type="ECO:0000313" key="2">
    <source>
        <dbReference type="Proteomes" id="UP000002300"/>
    </source>
</evidence>
<protein>
    <recommendedName>
        <fullName evidence="3">DUF1934 domain-containing protein</fullName>
    </recommendedName>
</protein>
<dbReference type="STRING" id="315749.Bcer98_3879"/>
<accession>A7GVA7</accession>
<dbReference type="InterPro" id="IPR015231">
    <property type="entry name" value="DUF1934"/>
</dbReference>
<keyword evidence="2" id="KW-1185">Reference proteome</keyword>
<dbReference type="Proteomes" id="UP000002300">
    <property type="component" value="Chromosome"/>
</dbReference>
<reference evidence="1 2" key="1">
    <citation type="journal article" date="2008" name="Chem. Biol. Interact.">
        <title>Extending the Bacillus cereus group genomics to putative food-borne pathogens of different toxicity.</title>
        <authorList>
            <person name="Lapidus A."/>
            <person name="Goltsman E."/>
            <person name="Auger S."/>
            <person name="Galleron N."/>
            <person name="Segurens B."/>
            <person name="Dossat C."/>
            <person name="Land M.L."/>
            <person name="Broussolle V."/>
            <person name="Brillard J."/>
            <person name="Guinebretiere M.H."/>
            <person name="Sanchis V."/>
            <person name="Nguen-The C."/>
            <person name="Lereclus D."/>
            <person name="Richardson P."/>
            <person name="Wincker P."/>
            <person name="Weissenbach J."/>
            <person name="Ehrlich S.D."/>
            <person name="Sorokin A."/>
        </authorList>
    </citation>
    <scope>NUCLEOTIDE SEQUENCE [LARGE SCALE GENOMIC DNA]</scope>
    <source>
        <strain evidence="2">DSM 22905 / CIP 110041 / 391-98 / NVH 391-98</strain>
    </source>
</reference>
<dbReference type="Gene3D" id="2.40.128.20">
    <property type="match status" value="1"/>
</dbReference>
<dbReference type="EMBL" id="CP000764">
    <property type="protein sequence ID" value="ABS24065.1"/>
    <property type="molecule type" value="Genomic_DNA"/>
</dbReference>
<organism evidence="1 2">
    <name type="scientific">Bacillus cytotoxicus (strain DSM 22905 / CIP 110041 / 391-98 / NVH 391-98)</name>
    <dbReference type="NCBI Taxonomy" id="315749"/>
    <lineage>
        <taxon>Bacteria</taxon>
        <taxon>Bacillati</taxon>
        <taxon>Bacillota</taxon>
        <taxon>Bacilli</taxon>
        <taxon>Bacillales</taxon>
        <taxon>Bacillaceae</taxon>
        <taxon>Bacillus</taxon>
        <taxon>Bacillus cereus group</taxon>
    </lineage>
</organism>
<dbReference type="Pfam" id="PF09148">
    <property type="entry name" value="DUF1934"/>
    <property type="match status" value="1"/>
</dbReference>
<dbReference type="eggNOG" id="COG4506">
    <property type="taxonomic scope" value="Bacteria"/>
</dbReference>